<evidence type="ECO:0000313" key="3">
    <source>
        <dbReference type="Proteomes" id="UP000248887"/>
    </source>
</evidence>
<dbReference type="InterPro" id="IPR013425">
    <property type="entry name" value="Autotrns_rpt"/>
</dbReference>
<evidence type="ECO:0008006" key="4">
    <source>
        <dbReference type="Google" id="ProtNLM"/>
    </source>
</evidence>
<protein>
    <recommendedName>
        <fullName evidence="4">Autotransporter outer membrane beta-barrel domain-containing protein</fullName>
    </recommendedName>
</protein>
<comment type="caution">
    <text evidence="2">The sequence shown here is derived from an EMBL/GenBank/DDBJ whole genome shotgun (WGS) entry which is preliminary data.</text>
</comment>
<sequence length="277" mass="27656">MLGMKSVRPVYLRNIQPDSGSTRPKHLMRRINIYATSAIKRTEERLRGGTSRLRILGVNLLASTALSVAPQMFVPLWSADQAVAAPLDQWWNGTNTTGGGGIDGGTGTWNVQAGTTNWTDSSGVSAQAWAQGSNAYFAGDSGLVTLSGATSPLAAGLIFQTDAYTITGGTITLVAPSVGVAPSITAGTGVTATISSVLAGTDGLKTSGLGTIVLTGANSLSGNLLVDSGTLGVSGSGTLNVAAMDVGSSDSATLAISGGGSVTTTGLTYVGNGSEAV</sequence>
<dbReference type="NCBIfam" id="TIGR02601">
    <property type="entry name" value="autotrns_rpt"/>
    <property type="match status" value="1"/>
</dbReference>
<proteinExistence type="predicted"/>
<evidence type="ECO:0000313" key="2">
    <source>
        <dbReference type="EMBL" id="PZQ78733.1"/>
    </source>
</evidence>
<organism evidence="2 3">
    <name type="scientific">Ancylobacter novellus</name>
    <name type="common">Thiobacillus novellus</name>
    <dbReference type="NCBI Taxonomy" id="921"/>
    <lineage>
        <taxon>Bacteria</taxon>
        <taxon>Pseudomonadati</taxon>
        <taxon>Pseudomonadota</taxon>
        <taxon>Alphaproteobacteria</taxon>
        <taxon>Hyphomicrobiales</taxon>
        <taxon>Xanthobacteraceae</taxon>
        <taxon>Ancylobacter</taxon>
    </lineage>
</organism>
<gene>
    <name evidence="2" type="ORF">DI549_22065</name>
</gene>
<name>A0A2W5SGN0_ANCNO</name>
<evidence type="ECO:0000256" key="1">
    <source>
        <dbReference type="ARBA" id="ARBA00022729"/>
    </source>
</evidence>
<dbReference type="AlphaFoldDB" id="A0A2W5SGN0"/>
<accession>A0A2W5SGN0</accession>
<keyword evidence="1" id="KW-0732">Signal</keyword>
<reference evidence="2 3" key="1">
    <citation type="submission" date="2017-08" db="EMBL/GenBank/DDBJ databases">
        <title>Infants hospitalized years apart are colonized by the same room-sourced microbial strains.</title>
        <authorList>
            <person name="Brooks B."/>
            <person name="Olm M.R."/>
            <person name="Firek B.A."/>
            <person name="Baker R."/>
            <person name="Thomas B.C."/>
            <person name="Morowitz M.J."/>
            <person name="Banfield J.F."/>
        </authorList>
    </citation>
    <scope>NUCLEOTIDE SEQUENCE [LARGE SCALE GENOMIC DNA]</scope>
    <source>
        <strain evidence="2">S2_005_001_R2_27</strain>
    </source>
</reference>
<dbReference type="Proteomes" id="UP000248887">
    <property type="component" value="Unassembled WGS sequence"/>
</dbReference>
<dbReference type="EMBL" id="QFQD01000123">
    <property type="protein sequence ID" value="PZQ78733.1"/>
    <property type="molecule type" value="Genomic_DNA"/>
</dbReference>